<feature type="transmembrane region" description="Helical" evidence="2">
    <location>
        <begin position="126"/>
        <end position="144"/>
    </location>
</feature>
<evidence type="ECO:0000259" key="3">
    <source>
        <dbReference type="PROSITE" id="PS50076"/>
    </source>
</evidence>
<dbReference type="PROSITE" id="PS50076">
    <property type="entry name" value="DNAJ_2"/>
    <property type="match status" value="1"/>
</dbReference>
<name>A0A3E0A814_9CHLR</name>
<keyword evidence="5" id="KW-1185">Reference proteome</keyword>
<evidence type="ECO:0000313" key="4">
    <source>
        <dbReference type="EMBL" id="REG07046.1"/>
    </source>
</evidence>
<proteinExistence type="predicted"/>
<feature type="region of interest" description="Disordered" evidence="1">
    <location>
        <begin position="82"/>
        <end position="118"/>
    </location>
</feature>
<dbReference type="InterPro" id="IPR036869">
    <property type="entry name" value="J_dom_sf"/>
</dbReference>
<feature type="compositionally biased region" description="Basic and acidic residues" evidence="1">
    <location>
        <begin position="89"/>
        <end position="103"/>
    </location>
</feature>
<keyword evidence="2" id="KW-0812">Transmembrane</keyword>
<keyword evidence="2" id="KW-0472">Membrane</keyword>
<dbReference type="PANTHER" id="PTHR43948:SF10">
    <property type="entry name" value="MRJ, ISOFORM E"/>
    <property type="match status" value="1"/>
</dbReference>
<dbReference type="SMART" id="SM00271">
    <property type="entry name" value="DnaJ"/>
    <property type="match status" value="1"/>
</dbReference>
<protein>
    <submittedName>
        <fullName evidence="4">DnaJ-like protein</fullName>
    </submittedName>
</protein>
<dbReference type="CDD" id="cd06257">
    <property type="entry name" value="DnaJ"/>
    <property type="match status" value="1"/>
</dbReference>
<dbReference type="PROSITE" id="PS00636">
    <property type="entry name" value="DNAJ_1"/>
    <property type="match status" value="1"/>
</dbReference>
<keyword evidence="2" id="KW-1133">Transmembrane helix</keyword>
<dbReference type="PRINTS" id="PR00625">
    <property type="entry name" value="JDOMAIN"/>
</dbReference>
<dbReference type="AlphaFoldDB" id="A0A3E0A814"/>
<dbReference type="OrthoDB" id="5126524at2"/>
<evidence type="ECO:0000313" key="5">
    <source>
        <dbReference type="Proteomes" id="UP000256388"/>
    </source>
</evidence>
<dbReference type="InterPro" id="IPR018253">
    <property type="entry name" value="DnaJ_domain_CS"/>
</dbReference>
<dbReference type="InterPro" id="IPR001623">
    <property type="entry name" value="DnaJ_domain"/>
</dbReference>
<sequence>MKNYYAIMGLSNFASKEEIISKYKFLVHAYHPDKFPNANFKKLAQEEFIRIEEAYQILGNQAKKDIYDINLRLELQAKVRNQQAARQAENPEKQHTTTSDHTHTNVYSKNKNKTQSDKNPVSMKKMIFAFVLIFSFIYYFGNLIDKEANKNSQVVATTYPTPTIHRTSTISTYQDRNKALMTAKSFSSYLQAGNVKSKIYLDTDSEYYLDLVDMVDSTIHDVKKWGDYLRIYDLEISEYYFSSAIVSGYLENRGPVWLKYYYKVFLVKSDNTWKVYSISIVKT</sequence>
<dbReference type="EMBL" id="QUMS01000003">
    <property type="protein sequence ID" value="REG07046.1"/>
    <property type="molecule type" value="Genomic_DNA"/>
</dbReference>
<evidence type="ECO:0000256" key="1">
    <source>
        <dbReference type="SAM" id="MobiDB-lite"/>
    </source>
</evidence>
<dbReference type="SUPFAM" id="SSF46565">
    <property type="entry name" value="Chaperone J-domain"/>
    <property type="match status" value="1"/>
</dbReference>
<accession>A0A3E0A814</accession>
<feature type="domain" description="J" evidence="3">
    <location>
        <begin position="3"/>
        <end position="71"/>
    </location>
</feature>
<evidence type="ECO:0000256" key="2">
    <source>
        <dbReference type="SAM" id="Phobius"/>
    </source>
</evidence>
<organism evidence="4 5">
    <name type="scientific">Pelolinea submarina</name>
    <dbReference type="NCBI Taxonomy" id="913107"/>
    <lineage>
        <taxon>Bacteria</taxon>
        <taxon>Bacillati</taxon>
        <taxon>Chloroflexota</taxon>
        <taxon>Anaerolineae</taxon>
        <taxon>Anaerolineales</taxon>
        <taxon>Anaerolineaceae</taxon>
        <taxon>Pelolinea</taxon>
    </lineage>
</organism>
<reference evidence="4 5" key="1">
    <citation type="submission" date="2018-08" db="EMBL/GenBank/DDBJ databases">
        <title>Genomic Encyclopedia of Type Strains, Phase IV (KMG-IV): sequencing the most valuable type-strain genomes for metagenomic binning, comparative biology and taxonomic classification.</title>
        <authorList>
            <person name="Goeker M."/>
        </authorList>
    </citation>
    <scope>NUCLEOTIDE SEQUENCE [LARGE SCALE GENOMIC DNA]</scope>
    <source>
        <strain evidence="4 5">DSM 23923</strain>
    </source>
</reference>
<gene>
    <name evidence="4" type="ORF">DFR64_2248</name>
</gene>
<dbReference type="PANTHER" id="PTHR43948">
    <property type="entry name" value="DNAJ HOMOLOG SUBFAMILY B"/>
    <property type="match status" value="1"/>
</dbReference>
<dbReference type="Pfam" id="PF00226">
    <property type="entry name" value="DnaJ"/>
    <property type="match status" value="1"/>
</dbReference>
<comment type="caution">
    <text evidence="4">The sequence shown here is derived from an EMBL/GenBank/DDBJ whole genome shotgun (WGS) entry which is preliminary data.</text>
</comment>
<dbReference type="RefSeq" id="WP_116225525.1">
    <property type="nucleotide sequence ID" value="NZ_AP018437.1"/>
</dbReference>
<dbReference type="Gene3D" id="1.10.287.110">
    <property type="entry name" value="DnaJ domain"/>
    <property type="match status" value="1"/>
</dbReference>
<dbReference type="Proteomes" id="UP000256388">
    <property type="component" value="Unassembled WGS sequence"/>
</dbReference>